<proteinExistence type="predicted"/>
<organism evidence="1 2">
    <name type="scientific">Pseudanabaena galeata UHCC 0370</name>
    <dbReference type="NCBI Taxonomy" id="3110310"/>
    <lineage>
        <taxon>Bacteria</taxon>
        <taxon>Bacillati</taxon>
        <taxon>Cyanobacteriota</taxon>
        <taxon>Cyanophyceae</taxon>
        <taxon>Pseudanabaenales</taxon>
        <taxon>Pseudanabaenaceae</taxon>
        <taxon>Pseudanabaena</taxon>
    </lineage>
</organism>
<name>A0ABU5TGS2_9CYAN</name>
<evidence type="ECO:0000313" key="2">
    <source>
        <dbReference type="Proteomes" id="UP001301388"/>
    </source>
</evidence>
<keyword evidence="2" id="KW-1185">Reference proteome</keyword>
<dbReference type="Proteomes" id="UP001301388">
    <property type="component" value="Unassembled WGS sequence"/>
</dbReference>
<dbReference type="EMBL" id="JAYGIE010000026">
    <property type="protein sequence ID" value="MEA5477452.1"/>
    <property type="molecule type" value="Genomic_DNA"/>
</dbReference>
<comment type="caution">
    <text evidence="1">The sequence shown here is derived from an EMBL/GenBank/DDBJ whole genome shotgun (WGS) entry which is preliminary data.</text>
</comment>
<dbReference type="RefSeq" id="WP_323260994.1">
    <property type="nucleotide sequence ID" value="NZ_JAYGIE010000026.1"/>
</dbReference>
<protein>
    <submittedName>
        <fullName evidence="1">Uncharacterized protein</fullName>
    </submittedName>
</protein>
<reference evidence="1 2" key="1">
    <citation type="submission" date="2023-12" db="EMBL/GenBank/DDBJ databases">
        <title>Baltic Sea Cyanobacteria.</title>
        <authorList>
            <person name="Delbaje E."/>
            <person name="Fewer D.P."/>
            <person name="Shishido T.K."/>
        </authorList>
    </citation>
    <scope>NUCLEOTIDE SEQUENCE [LARGE SCALE GENOMIC DNA]</scope>
    <source>
        <strain evidence="1 2">UHCC 0370</strain>
    </source>
</reference>
<accession>A0ABU5TGS2</accession>
<gene>
    <name evidence="1" type="ORF">VB774_07445</name>
</gene>
<evidence type="ECO:0000313" key="1">
    <source>
        <dbReference type="EMBL" id="MEA5477452.1"/>
    </source>
</evidence>
<sequence length="51" mass="5709">MIFNQWDRAIANIYPNLGIRIAAPSLGRAVANDRADVRKQNFQNGFKMASS</sequence>